<protein>
    <submittedName>
        <fullName evidence="4">NUDIX domain-containing protein</fullName>
    </submittedName>
</protein>
<feature type="domain" description="Nudix hydrolase" evidence="3">
    <location>
        <begin position="30"/>
        <end position="177"/>
    </location>
</feature>
<reference evidence="4" key="1">
    <citation type="submission" date="2020-10" db="EMBL/GenBank/DDBJ databases">
        <authorList>
            <person name="Gilroy R."/>
        </authorList>
    </citation>
    <scope>NUCLEOTIDE SEQUENCE</scope>
    <source>
        <strain evidence="4">1383</strain>
    </source>
</reference>
<name>A0A9D1HB25_9FLAO</name>
<dbReference type="InterPro" id="IPR000086">
    <property type="entry name" value="NUDIX_hydrolase_dom"/>
</dbReference>
<evidence type="ECO:0000256" key="1">
    <source>
        <dbReference type="ARBA" id="ARBA00022801"/>
    </source>
</evidence>
<dbReference type="PANTHER" id="PTHR10885">
    <property type="entry name" value="ISOPENTENYL-DIPHOSPHATE DELTA-ISOMERASE"/>
    <property type="match status" value="1"/>
</dbReference>
<dbReference type="AlphaFoldDB" id="A0A9D1HB25"/>
<dbReference type="GO" id="GO:0016787">
    <property type="term" value="F:hydrolase activity"/>
    <property type="evidence" value="ECO:0007669"/>
    <property type="project" value="UniProtKB-KW"/>
</dbReference>
<evidence type="ECO:0000256" key="2">
    <source>
        <dbReference type="SAM" id="MobiDB-lite"/>
    </source>
</evidence>
<feature type="compositionally biased region" description="Acidic residues" evidence="2">
    <location>
        <begin position="1"/>
        <end position="10"/>
    </location>
</feature>
<sequence length="184" mass="21375">MSEEYVDLFDSDDRPLSRSVPKRQAHQQGLWHRSAHIWIYDRTGNILMQKRALTKDTFPGLWDISVAGHISAGETPAEGALRELREEIGLEVQPDRLELLTVIHMAYPYPRLGWFNREHCYVYLLESDADPTTFTLQREEVEAVRFFTPEEFSRLTLGERGVAVPHEDYYRQIRDAIVKKTGSL</sequence>
<organism evidence="4 5">
    <name type="scientific">Candidatus Merdimorpha stercoravium</name>
    <dbReference type="NCBI Taxonomy" id="2840863"/>
    <lineage>
        <taxon>Bacteria</taxon>
        <taxon>Pseudomonadati</taxon>
        <taxon>Bacteroidota</taxon>
        <taxon>Flavobacteriia</taxon>
        <taxon>Flavobacteriales</taxon>
        <taxon>Candidatus Merdimorpha</taxon>
    </lineage>
</organism>
<dbReference type="Pfam" id="PF00293">
    <property type="entry name" value="NUDIX"/>
    <property type="match status" value="1"/>
</dbReference>
<feature type="region of interest" description="Disordered" evidence="2">
    <location>
        <begin position="1"/>
        <end position="21"/>
    </location>
</feature>
<dbReference type="PROSITE" id="PS00893">
    <property type="entry name" value="NUDIX_BOX"/>
    <property type="match status" value="1"/>
</dbReference>
<dbReference type="PROSITE" id="PS51462">
    <property type="entry name" value="NUDIX"/>
    <property type="match status" value="1"/>
</dbReference>
<evidence type="ECO:0000259" key="3">
    <source>
        <dbReference type="PROSITE" id="PS51462"/>
    </source>
</evidence>
<keyword evidence="1" id="KW-0378">Hydrolase</keyword>
<reference evidence="4" key="2">
    <citation type="journal article" date="2021" name="PeerJ">
        <title>Extensive microbial diversity within the chicken gut microbiome revealed by metagenomics and culture.</title>
        <authorList>
            <person name="Gilroy R."/>
            <person name="Ravi A."/>
            <person name="Getino M."/>
            <person name="Pursley I."/>
            <person name="Horton D.L."/>
            <person name="Alikhan N.F."/>
            <person name="Baker D."/>
            <person name="Gharbi K."/>
            <person name="Hall N."/>
            <person name="Watson M."/>
            <person name="Adriaenssens E.M."/>
            <person name="Foster-Nyarko E."/>
            <person name="Jarju S."/>
            <person name="Secka A."/>
            <person name="Antonio M."/>
            <person name="Oren A."/>
            <person name="Chaudhuri R.R."/>
            <person name="La Ragione R."/>
            <person name="Hildebrand F."/>
            <person name="Pallen M.J."/>
        </authorList>
    </citation>
    <scope>NUCLEOTIDE SEQUENCE</scope>
    <source>
        <strain evidence="4">1383</strain>
    </source>
</reference>
<dbReference type="Proteomes" id="UP000824161">
    <property type="component" value="Unassembled WGS sequence"/>
</dbReference>
<dbReference type="EMBL" id="DVLY01000109">
    <property type="protein sequence ID" value="HIT98100.1"/>
    <property type="molecule type" value="Genomic_DNA"/>
</dbReference>
<evidence type="ECO:0000313" key="4">
    <source>
        <dbReference type="EMBL" id="HIT98100.1"/>
    </source>
</evidence>
<dbReference type="InterPro" id="IPR015797">
    <property type="entry name" value="NUDIX_hydrolase-like_dom_sf"/>
</dbReference>
<proteinExistence type="predicted"/>
<dbReference type="SUPFAM" id="SSF55811">
    <property type="entry name" value="Nudix"/>
    <property type="match status" value="1"/>
</dbReference>
<dbReference type="InterPro" id="IPR020084">
    <property type="entry name" value="NUDIX_hydrolase_CS"/>
</dbReference>
<evidence type="ECO:0000313" key="5">
    <source>
        <dbReference type="Proteomes" id="UP000824161"/>
    </source>
</evidence>
<dbReference type="Gene3D" id="3.90.79.10">
    <property type="entry name" value="Nucleoside Triphosphate Pyrophosphohydrolase"/>
    <property type="match status" value="1"/>
</dbReference>
<gene>
    <name evidence="4" type="ORF">IAC44_04595</name>
</gene>
<accession>A0A9D1HB25</accession>
<dbReference type="PANTHER" id="PTHR10885:SF0">
    <property type="entry name" value="ISOPENTENYL-DIPHOSPHATE DELTA-ISOMERASE"/>
    <property type="match status" value="1"/>
</dbReference>
<dbReference type="CDD" id="cd04692">
    <property type="entry name" value="NUDIX_Hydrolase"/>
    <property type="match status" value="1"/>
</dbReference>
<comment type="caution">
    <text evidence="4">The sequence shown here is derived from an EMBL/GenBank/DDBJ whole genome shotgun (WGS) entry which is preliminary data.</text>
</comment>